<dbReference type="OrthoDB" id="4913at2"/>
<protein>
    <recommendedName>
        <fullName evidence="4 8">Probable 2-phosphosulfolactate phosphatase</fullName>
        <ecNumber evidence="3 8">3.1.3.71</ecNumber>
    </recommendedName>
</protein>
<dbReference type="EMBL" id="SJPP01000001">
    <property type="protein sequence ID" value="TWU13621.1"/>
    <property type="molecule type" value="Genomic_DNA"/>
</dbReference>
<comment type="caution">
    <text evidence="9">The sequence shown here is derived from an EMBL/GenBank/DDBJ whole genome shotgun (WGS) entry which is preliminary data.</text>
</comment>
<proteinExistence type="inferred from homology"/>
<keyword evidence="5 8" id="KW-0378">Hydrolase</keyword>
<organism evidence="9 10">
    <name type="scientific">Symmachiella macrocystis</name>
    <dbReference type="NCBI Taxonomy" id="2527985"/>
    <lineage>
        <taxon>Bacteria</taxon>
        <taxon>Pseudomonadati</taxon>
        <taxon>Planctomycetota</taxon>
        <taxon>Planctomycetia</taxon>
        <taxon>Planctomycetales</taxon>
        <taxon>Planctomycetaceae</taxon>
        <taxon>Symmachiella</taxon>
    </lineage>
</organism>
<sequence length="286" mass="30436">MQTPTAPTANTALPFSVHLLPHLLDQDLLLGSVAVVIDLLRASTTITTALAVGAEAVVPCATVDASRQLATQLADKEILLGGERQGVMIAGFDLDNSPAKYTAERIAGKTIIFTTTNGTAAIDAVAAAERIVIGCFANLNALLDVLIRDGRPVRLICAGTNGEVTVEDALCAGAIANALWTQHGCPDIKDDQTALAMSLWESAGKDRETFLSTLRNSYGGRNLRQLGLDSDIVIASHWDTHPIVPELSTANHTLYPATDTHEDYPVLLQPPKWYTIKPPNLSPPSL</sequence>
<evidence type="ECO:0000313" key="9">
    <source>
        <dbReference type="EMBL" id="TWU13621.1"/>
    </source>
</evidence>
<evidence type="ECO:0000256" key="6">
    <source>
        <dbReference type="ARBA" id="ARBA00022842"/>
    </source>
</evidence>
<dbReference type="Proteomes" id="UP000320735">
    <property type="component" value="Unassembled WGS sequence"/>
</dbReference>
<dbReference type="Gene3D" id="3.90.1560.10">
    <property type="entry name" value="ComB-like"/>
    <property type="match status" value="1"/>
</dbReference>
<evidence type="ECO:0000256" key="7">
    <source>
        <dbReference type="ARBA" id="ARBA00033711"/>
    </source>
</evidence>
<dbReference type="GO" id="GO:0050532">
    <property type="term" value="F:2-phosphosulfolactate phosphatase activity"/>
    <property type="evidence" value="ECO:0007669"/>
    <property type="project" value="UniProtKB-UniRule"/>
</dbReference>
<dbReference type="GO" id="GO:0050545">
    <property type="term" value="F:sulfopyruvate decarboxylase activity"/>
    <property type="evidence" value="ECO:0007669"/>
    <property type="project" value="TreeGrafter"/>
</dbReference>
<reference evidence="9 10" key="1">
    <citation type="submission" date="2019-02" db="EMBL/GenBank/DDBJ databases">
        <title>Deep-cultivation of Planctomycetes and their phenomic and genomic characterization uncovers novel biology.</title>
        <authorList>
            <person name="Wiegand S."/>
            <person name="Jogler M."/>
            <person name="Boedeker C."/>
            <person name="Pinto D."/>
            <person name="Vollmers J."/>
            <person name="Rivas-Marin E."/>
            <person name="Kohn T."/>
            <person name="Peeters S.H."/>
            <person name="Heuer A."/>
            <person name="Rast P."/>
            <person name="Oberbeckmann S."/>
            <person name="Bunk B."/>
            <person name="Jeske O."/>
            <person name="Meyerdierks A."/>
            <person name="Storesund J.E."/>
            <person name="Kallscheuer N."/>
            <person name="Luecker S."/>
            <person name="Lage O.M."/>
            <person name="Pohl T."/>
            <person name="Merkel B.J."/>
            <person name="Hornburger P."/>
            <person name="Mueller R.-W."/>
            <person name="Bruemmer F."/>
            <person name="Labrenz M."/>
            <person name="Spormann A.M."/>
            <person name="Op Den Camp H."/>
            <person name="Overmann J."/>
            <person name="Amann R."/>
            <person name="Jetten M.S.M."/>
            <person name="Mascher T."/>
            <person name="Medema M.H."/>
            <person name="Devos D.P."/>
            <person name="Kaster A.-K."/>
            <person name="Ovreas L."/>
            <person name="Rohde M."/>
            <person name="Galperin M.Y."/>
            <person name="Jogler C."/>
        </authorList>
    </citation>
    <scope>NUCLEOTIDE SEQUENCE [LARGE SCALE GENOMIC DNA]</scope>
    <source>
        <strain evidence="9 10">CA54</strain>
    </source>
</reference>
<evidence type="ECO:0000256" key="3">
    <source>
        <dbReference type="ARBA" id="ARBA00012953"/>
    </source>
</evidence>
<evidence type="ECO:0000313" key="10">
    <source>
        <dbReference type="Proteomes" id="UP000320735"/>
    </source>
</evidence>
<evidence type="ECO:0000256" key="2">
    <source>
        <dbReference type="ARBA" id="ARBA00009997"/>
    </source>
</evidence>
<keyword evidence="6 8" id="KW-0460">Magnesium</keyword>
<dbReference type="RefSeq" id="WP_146370921.1">
    <property type="nucleotide sequence ID" value="NZ_SJPP01000001.1"/>
</dbReference>
<dbReference type="GO" id="GO:0000287">
    <property type="term" value="F:magnesium ion binding"/>
    <property type="evidence" value="ECO:0007669"/>
    <property type="project" value="UniProtKB-UniRule"/>
</dbReference>
<dbReference type="FunFam" id="3.90.1560.10:FF:000001">
    <property type="entry name" value="Probable 2-phosphosulfolactate phosphatase"/>
    <property type="match status" value="1"/>
</dbReference>
<dbReference type="InterPro" id="IPR005238">
    <property type="entry name" value="ComB-like"/>
</dbReference>
<dbReference type="SUPFAM" id="SSF142823">
    <property type="entry name" value="ComB-like"/>
    <property type="match status" value="1"/>
</dbReference>
<dbReference type="HAMAP" id="MF_00490">
    <property type="entry name" value="ComB"/>
    <property type="match status" value="1"/>
</dbReference>
<dbReference type="EC" id="3.1.3.71" evidence="3 8"/>
<name>A0A5C6BQF6_9PLAN</name>
<comment type="similarity">
    <text evidence="2 8">Belongs to the ComB family.</text>
</comment>
<keyword evidence="10" id="KW-1185">Reference proteome</keyword>
<evidence type="ECO:0000256" key="8">
    <source>
        <dbReference type="HAMAP-Rule" id="MF_00490"/>
    </source>
</evidence>
<dbReference type="AlphaFoldDB" id="A0A5C6BQF6"/>
<gene>
    <name evidence="8 9" type="primary">comB</name>
    <name evidence="9" type="ORF">CA54_24560</name>
</gene>
<evidence type="ECO:0000256" key="4">
    <source>
        <dbReference type="ARBA" id="ARBA00021948"/>
    </source>
</evidence>
<evidence type="ECO:0000256" key="5">
    <source>
        <dbReference type="ARBA" id="ARBA00022801"/>
    </source>
</evidence>
<comment type="catalytic activity">
    <reaction evidence="7 8">
        <text>(2R)-O-phospho-3-sulfolactate + H2O = (2R)-3-sulfolactate + phosphate</text>
        <dbReference type="Rhea" id="RHEA:23416"/>
        <dbReference type="ChEBI" id="CHEBI:15377"/>
        <dbReference type="ChEBI" id="CHEBI:15597"/>
        <dbReference type="ChEBI" id="CHEBI:43474"/>
        <dbReference type="ChEBI" id="CHEBI:58738"/>
        <dbReference type="EC" id="3.1.3.71"/>
    </reaction>
</comment>
<dbReference type="InterPro" id="IPR036702">
    <property type="entry name" value="ComB-like_sf"/>
</dbReference>
<dbReference type="PANTHER" id="PTHR37311">
    <property type="entry name" value="2-PHOSPHOSULFOLACTATE PHOSPHATASE-RELATED"/>
    <property type="match status" value="1"/>
</dbReference>
<comment type="cofactor">
    <cofactor evidence="1 8">
        <name>Mg(2+)</name>
        <dbReference type="ChEBI" id="CHEBI:18420"/>
    </cofactor>
</comment>
<evidence type="ECO:0000256" key="1">
    <source>
        <dbReference type="ARBA" id="ARBA00001946"/>
    </source>
</evidence>
<dbReference type="Pfam" id="PF04029">
    <property type="entry name" value="2-ph_phosp"/>
    <property type="match status" value="1"/>
</dbReference>
<dbReference type="PANTHER" id="PTHR37311:SF1">
    <property type="entry name" value="2-PHOSPHOSULFOLACTATE PHOSPHATASE-RELATED"/>
    <property type="match status" value="1"/>
</dbReference>
<accession>A0A5C6BQF6</accession>